<dbReference type="InterPro" id="IPR001129">
    <property type="entry name" value="Membr-assoc_MAPEG"/>
</dbReference>
<sequence length="128" mass="13480">MTSLEVAAIYVAVNMLLLIYLALRVVSVRQSARVSVGTGGNETLELRTRVHGNATEYIPAMLVGLVVAALMGLPAWAIHVGGGLFTLGRVMHMIGMGGNILPLRAGGILLSWITMILVAGALLFHAFA</sequence>
<dbReference type="PATRIC" id="fig|1280948.3.peg.3190"/>
<dbReference type="Pfam" id="PF01124">
    <property type="entry name" value="MAPEG"/>
    <property type="match status" value="1"/>
</dbReference>
<comment type="caution">
    <text evidence="6">The sequence shown here is derived from an EMBL/GenBank/DDBJ whole genome shotgun (WGS) entry which is preliminary data.</text>
</comment>
<dbReference type="STRING" id="1280948.HY36_10325"/>
<evidence type="ECO:0000256" key="5">
    <source>
        <dbReference type="SAM" id="Phobius"/>
    </source>
</evidence>
<dbReference type="GeneID" id="92500443"/>
<proteinExistence type="predicted"/>
<feature type="transmembrane region" description="Helical" evidence="5">
    <location>
        <begin position="105"/>
        <end position="127"/>
    </location>
</feature>
<comment type="subcellular location">
    <subcellularLocation>
        <location evidence="1">Membrane</location>
    </subcellularLocation>
</comment>
<dbReference type="GO" id="GO:0016020">
    <property type="term" value="C:membrane"/>
    <property type="evidence" value="ECO:0007669"/>
    <property type="project" value="UniProtKB-SubCell"/>
</dbReference>
<evidence type="ECO:0000256" key="3">
    <source>
        <dbReference type="ARBA" id="ARBA00022989"/>
    </source>
</evidence>
<evidence type="ECO:0000256" key="1">
    <source>
        <dbReference type="ARBA" id="ARBA00004370"/>
    </source>
</evidence>
<keyword evidence="3 5" id="KW-1133">Transmembrane helix</keyword>
<dbReference type="PANTHER" id="PTHR35814:SF1">
    <property type="entry name" value="GLUTATHIONE S-TRANSFERASE-RELATED"/>
    <property type="match status" value="1"/>
</dbReference>
<organism evidence="6 7">
    <name type="scientific">Hyphomonas atlantica</name>
    <dbReference type="NCBI Taxonomy" id="1280948"/>
    <lineage>
        <taxon>Bacteria</taxon>
        <taxon>Pseudomonadati</taxon>
        <taxon>Pseudomonadota</taxon>
        <taxon>Alphaproteobacteria</taxon>
        <taxon>Hyphomonadales</taxon>
        <taxon>Hyphomonadaceae</taxon>
        <taxon>Hyphomonas</taxon>
    </lineage>
</organism>
<dbReference type="PANTHER" id="PTHR35814">
    <property type="match status" value="1"/>
</dbReference>
<evidence type="ECO:0000256" key="4">
    <source>
        <dbReference type="ARBA" id="ARBA00023136"/>
    </source>
</evidence>
<dbReference type="OrthoDB" id="7630838at2"/>
<dbReference type="AlphaFoldDB" id="A0A059DXU1"/>
<dbReference type="SUPFAM" id="SSF161084">
    <property type="entry name" value="MAPEG domain-like"/>
    <property type="match status" value="1"/>
</dbReference>
<gene>
    <name evidence="6" type="ORF">HY36_10325</name>
</gene>
<accession>A0A059DXU1</accession>
<keyword evidence="7" id="KW-1185">Reference proteome</keyword>
<evidence type="ECO:0008006" key="8">
    <source>
        <dbReference type="Google" id="ProtNLM"/>
    </source>
</evidence>
<protein>
    <recommendedName>
        <fullName evidence="8">Glutathione S-transferase</fullName>
    </recommendedName>
</protein>
<feature type="transmembrane region" description="Helical" evidence="5">
    <location>
        <begin position="57"/>
        <end position="85"/>
    </location>
</feature>
<dbReference type="eggNOG" id="COG3788">
    <property type="taxonomic scope" value="Bacteria"/>
</dbReference>
<evidence type="ECO:0000313" key="6">
    <source>
        <dbReference type="EMBL" id="KCZ58247.1"/>
    </source>
</evidence>
<evidence type="ECO:0000313" key="7">
    <source>
        <dbReference type="Proteomes" id="UP000024547"/>
    </source>
</evidence>
<dbReference type="Gene3D" id="1.20.120.550">
    <property type="entry name" value="Membrane associated eicosanoid/glutathione metabolism-like domain"/>
    <property type="match status" value="1"/>
</dbReference>
<dbReference type="Proteomes" id="UP000024547">
    <property type="component" value="Unassembled WGS sequence"/>
</dbReference>
<feature type="transmembrane region" description="Helical" evidence="5">
    <location>
        <begin position="6"/>
        <end position="23"/>
    </location>
</feature>
<keyword evidence="4 5" id="KW-0472">Membrane</keyword>
<keyword evidence="2 5" id="KW-0812">Transmembrane</keyword>
<dbReference type="EMBL" id="AWFH01000061">
    <property type="protein sequence ID" value="KCZ58247.1"/>
    <property type="molecule type" value="Genomic_DNA"/>
</dbReference>
<reference evidence="6 7" key="1">
    <citation type="journal article" date="2014" name="Antonie Van Leeuwenhoek">
        <title>Hyphomonas beringensis sp. nov. and Hyphomonas chukchiensis sp. nov., isolated from surface seawater of the Bering Sea and Chukchi Sea.</title>
        <authorList>
            <person name="Li C."/>
            <person name="Lai Q."/>
            <person name="Li G."/>
            <person name="Dong C."/>
            <person name="Wang J."/>
            <person name="Liao Y."/>
            <person name="Shao Z."/>
        </authorList>
    </citation>
    <scope>NUCLEOTIDE SEQUENCE [LARGE SCALE GENOMIC DNA]</scope>
    <source>
        <strain evidence="6 7">22II1-22F38</strain>
    </source>
</reference>
<name>A0A059DXU1_9PROT</name>
<dbReference type="InterPro" id="IPR023352">
    <property type="entry name" value="MAPEG-like_dom_sf"/>
</dbReference>
<dbReference type="RefSeq" id="WP_035554775.1">
    <property type="nucleotide sequence ID" value="NZ_AWFH01000061.1"/>
</dbReference>
<evidence type="ECO:0000256" key="2">
    <source>
        <dbReference type="ARBA" id="ARBA00022692"/>
    </source>
</evidence>